<dbReference type="AlphaFoldDB" id="A0A1H7LP83"/>
<dbReference type="OrthoDB" id="9796052at2"/>
<evidence type="ECO:0000256" key="4">
    <source>
        <dbReference type="ARBA" id="ARBA00022692"/>
    </source>
</evidence>
<feature type="transmembrane region" description="Helical" evidence="7">
    <location>
        <begin position="92"/>
        <end position="111"/>
    </location>
</feature>
<reference evidence="10" key="1">
    <citation type="submission" date="2016-10" db="EMBL/GenBank/DDBJ databases">
        <authorList>
            <person name="Varghese N."/>
            <person name="Submissions S."/>
        </authorList>
    </citation>
    <scope>NUCLEOTIDE SEQUENCE [LARGE SCALE GENOMIC DNA]</scope>
    <source>
        <strain evidence="10">CGMCC 1.9150</strain>
    </source>
</reference>
<evidence type="ECO:0000313" key="10">
    <source>
        <dbReference type="Proteomes" id="UP000198807"/>
    </source>
</evidence>
<dbReference type="PANTHER" id="PTHR33362">
    <property type="entry name" value="SIALIC ACID TRAP TRANSPORTER PERMEASE PROTEIN SIAT-RELATED"/>
    <property type="match status" value="1"/>
</dbReference>
<feature type="transmembrane region" description="Helical" evidence="7">
    <location>
        <begin position="170"/>
        <end position="195"/>
    </location>
</feature>
<feature type="transmembrane region" description="Helical" evidence="7">
    <location>
        <begin position="251"/>
        <end position="267"/>
    </location>
</feature>
<dbReference type="InterPro" id="IPR004681">
    <property type="entry name" value="TRAP_DctM"/>
</dbReference>
<comment type="caution">
    <text evidence="7">Lacks conserved residue(s) required for the propagation of feature annotation.</text>
</comment>
<feature type="transmembrane region" description="Helical" evidence="7">
    <location>
        <begin position="403"/>
        <end position="424"/>
    </location>
</feature>
<dbReference type="STRING" id="650850.SAMN04488129_10631"/>
<feature type="domain" description="TRAP C4-dicarboxylate transport system permease DctM subunit" evidence="8">
    <location>
        <begin position="9"/>
        <end position="427"/>
    </location>
</feature>
<gene>
    <name evidence="9" type="ORF">SAMN04488129_10631</name>
</gene>
<keyword evidence="2" id="KW-1003">Cell membrane</keyword>
<organism evidence="9 10">
    <name type="scientific">Halomonas daqiaonensis</name>
    <dbReference type="NCBI Taxonomy" id="650850"/>
    <lineage>
        <taxon>Bacteria</taxon>
        <taxon>Pseudomonadati</taxon>
        <taxon>Pseudomonadota</taxon>
        <taxon>Gammaproteobacteria</taxon>
        <taxon>Oceanospirillales</taxon>
        <taxon>Halomonadaceae</taxon>
        <taxon>Halomonas</taxon>
    </lineage>
</organism>
<dbReference type="InterPro" id="IPR010656">
    <property type="entry name" value="DctM"/>
</dbReference>
<feature type="transmembrane region" description="Helical" evidence="7">
    <location>
        <begin position="323"/>
        <end position="349"/>
    </location>
</feature>
<keyword evidence="7" id="KW-0813">Transport</keyword>
<comment type="subcellular location">
    <subcellularLocation>
        <location evidence="1 7">Cell inner membrane</location>
        <topology evidence="1 7">Multi-pass membrane protein</topology>
    </subcellularLocation>
</comment>
<keyword evidence="5 7" id="KW-1133">Transmembrane helix</keyword>
<evidence type="ECO:0000256" key="5">
    <source>
        <dbReference type="ARBA" id="ARBA00022989"/>
    </source>
</evidence>
<evidence type="ECO:0000256" key="2">
    <source>
        <dbReference type="ARBA" id="ARBA00022475"/>
    </source>
</evidence>
<dbReference type="GO" id="GO:0005886">
    <property type="term" value="C:plasma membrane"/>
    <property type="evidence" value="ECO:0007669"/>
    <property type="project" value="UniProtKB-SubCell"/>
</dbReference>
<dbReference type="Proteomes" id="UP000198807">
    <property type="component" value="Unassembled WGS sequence"/>
</dbReference>
<evidence type="ECO:0000313" key="9">
    <source>
        <dbReference type="EMBL" id="SEL00548.1"/>
    </source>
</evidence>
<comment type="function">
    <text evidence="7">Part of the tripartite ATP-independent periplasmic (TRAP) transport system.</text>
</comment>
<feature type="transmembrane region" description="Helical" evidence="7">
    <location>
        <begin position="54"/>
        <end position="71"/>
    </location>
</feature>
<evidence type="ECO:0000256" key="7">
    <source>
        <dbReference type="RuleBase" id="RU369079"/>
    </source>
</evidence>
<accession>A0A1H7LP83</accession>
<keyword evidence="4 7" id="KW-0812">Transmembrane</keyword>
<keyword evidence="10" id="KW-1185">Reference proteome</keyword>
<keyword evidence="3 7" id="KW-0997">Cell inner membrane</keyword>
<feature type="transmembrane region" description="Helical" evidence="7">
    <location>
        <begin position="361"/>
        <end position="383"/>
    </location>
</feature>
<proteinExistence type="inferred from homology"/>
<dbReference type="RefSeq" id="WP_089711639.1">
    <property type="nucleotide sequence ID" value="NZ_FOBC01000006.1"/>
</dbReference>
<name>A0A1H7LP83_9GAMM</name>
<comment type="subunit">
    <text evidence="7">The complex comprises the extracytoplasmic solute receptor protein and the two transmembrane proteins.</text>
</comment>
<keyword evidence="6 7" id="KW-0472">Membrane</keyword>
<evidence type="ECO:0000259" key="8">
    <source>
        <dbReference type="Pfam" id="PF06808"/>
    </source>
</evidence>
<dbReference type="GO" id="GO:0022857">
    <property type="term" value="F:transmembrane transporter activity"/>
    <property type="evidence" value="ECO:0007669"/>
    <property type="project" value="UniProtKB-UniRule"/>
</dbReference>
<dbReference type="NCBIfam" id="TIGR00786">
    <property type="entry name" value="dctM"/>
    <property type="match status" value="1"/>
</dbReference>
<feature type="transmembrane region" description="Helical" evidence="7">
    <location>
        <begin position="279"/>
        <end position="303"/>
    </location>
</feature>
<feature type="transmembrane region" description="Helical" evidence="7">
    <location>
        <begin position="140"/>
        <end position="164"/>
    </location>
</feature>
<evidence type="ECO:0000256" key="3">
    <source>
        <dbReference type="ARBA" id="ARBA00022519"/>
    </source>
</evidence>
<evidence type="ECO:0000256" key="6">
    <source>
        <dbReference type="ARBA" id="ARBA00023136"/>
    </source>
</evidence>
<sequence>MSPDLWMILAFAGLLIAGVPVAFSLGLAGAAGILAGLSPTMLATLGTNTYNSIAKYPLIAIPLFILTGLIFERAGVAARLVRFAQALIGPRHGGLALVAVLVCMIMGGMSGSGPADAAAVAMVMLPSMTKAGYPRPFSATLIAASASTAILIPPSVALILYSIVVPGVDLRALFAAGLFPGILAGLALLGPALFVSRRYDWEGSGWEGSTSVDGAELPRVGESFRQALPALFAPVLILGGLRSGLFTPTEAAVVAVAYGALVGLFLTREMSWRDLWGLLGEAAVISGVVMLIIALAGIFAWAGTMLGTFRHLAEWIIGLSDSGPLLLVLIMLAVLVAGMLLDAISIYLIMMPILIPVMQHFGWNPVWFGILLAMNIAIGQFTPPVAVNLMVTTEVAKVPLEQTLGWALLFVAAMASALLLVAVFPEIALWLPRVLGYNLG</sequence>
<comment type="similarity">
    <text evidence="7">Belongs to the TRAP transporter large permease family.</text>
</comment>
<dbReference type="EMBL" id="FOBC01000006">
    <property type="protein sequence ID" value="SEL00548.1"/>
    <property type="molecule type" value="Genomic_DNA"/>
</dbReference>
<dbReference type="Pfam" id="PF06808">
    <property type="entry name" value="DctM"/>
    <property type="match status" value="1"/>
</dbReference>
<dbReference type="PIRSF" id="PIRSF006066">
    <property type="entry name" value="HI0050"/>
    <property type="match status" value="1"/>
</dbReference>
<protein>
    <recommendedName>
        <fullName evidence="7">TRAP transporter large permease protein</fullName>
    </recommendedName>
</protein>
<evidence type="ECO:0000256" key="1">
    <source>
        <dbReference type="ARBA" id="ARBA00004429"/>
    </source>
</evidence>